<feature type="transmembrane region" description="Helical" evidence="8">
    <location>
        <begin position="87"/>
        <end position="110"/>
    </location>
</feature>
<dbReference type="RefSeq" id="WP_075664528.1">
    <property type="nucleotide sequence ID" value="NZ_CP009247.1"/>
</dbReference>
<reference evidence="10 11" key="1">
    <citation type="submission" date="2014-08" db="EMBL/GenBank/DDBJ databases">
        <title>Complete genome sequence of Corynebacterium frankenforstense ST18(T) (=DSM 45800(T)), isolated from raw cow milk.</title>
        <authorList>
            <person name="Ruckert C."/>
            <person name="Albersmeier A."/>
            <person name="Winkler A."/>
            <person name="Lipski A."/>
            <person name="Kalinowski J."/>
        </authorList>
    </citation>
    <scope>NUCLEOTIDE SEQUENCE [LARGE SCALE GENOMIC DNA]</scope>
    <source>
        <strain evidence="10 11">ST18</strain>
    </source>
</reference>
<name>A0A1L7CUH8_9CORY</name>
<evidence type="ECO:0000256" key="4">
    <source>
        <dbReference type="ARBA" id="ARBA00022475"/>
    </source>
</evidence>
<keyword evidence="11" id="KW-1185">Reference proteome</keyword>
<sequence length="525" mass="55517">MLSFLDGQVLLTLFIVIAAGAAFGAIPFGPLRFGAAGSLFIGLAVGAFVDLPEESLTIFQDLGLGMFVYMVGLEAGETFFKNFREQLLPMGAAILSVSAAAAAAVFGAQLLGITREVALGVFSGSLTSTPSLALATDQTGSEAPAVGYSLGYPTGVALAILVVAFTINREWKARNDQVDPDEKKIRMARIKVTMDVSEADMEALEEEWGDQFQAATIIRDGHRSVLTEFTDVRKGDTIAVLGTKAALPEIIRKLGKRVGQLSMRRDNHLTIQSFRVSNQDIAGKSVGDLPFLASRNAQVIRLRRGDEVMLAHDEIYLEYGDIAEVVMPTTRTEQVRQYFGDSVQAFSELDWIAAAGGLALGFLLALLEIPLPGGSSFALGAAAGPLIIGIILGAVQRTGRTAWQLPRTANYTLRQLGLMMFLAAVGTASGPAFVNTAFTLEGLVTIGLAALTALVGCGVYLAVSWGAGQSATRANGGLAGVLGQPAVLQYALENESDSRIMSGYTATFALALIYKILVIPVMVIV</sequence>
<dbReference type="SUPFAM" id="SSF116726">
    <property type="entry name" value="TrkA C-terminal domain-like"/>
    <property type="match status" value="1"/>
</dbReference>
<dbReference type="InterPro" id="IPR036721">
    <property type="entry name" value="RCK_C_sf"/>
</dbReference>
<evidence type="ECO:0000256" key="1">
    <source>
        <dbReference type="ARBA" id="ARBA00004651"/>
    </source>
</evidence>
<keyword evidence="4" id="KW-1003">Cell membrane</keyword>
<protein>
    <submittedName>
        <fullName evidence="10">AspT/YidE/YbjL antiporter duplication domain-containing protein</fullName>
    </submittedName>
</protein>
<keyword evidence="6 8" id="KW-1133">Transmembrane helix</keyword>
<accession>A0A1L7CUH8</accession>
<dbReference type="KEGG" id="cfk:CFRA_10160"/>
<feature type="domain" description="RCK C-terminal" evidence="9">
    <location>
        <begin position="258"/>
        <end position="341"/>
    </location>
</feature>
<feature type="transmembrane region" description="Helical" evidence="8">
    <location>
        <begin position="58"/>
        <end position="75"/>
    </location>
</feature>
<comment type="similarity">
    <text evidence="2">Belongs to the AAE transporter (TC 2.A.81) family.</text>
</comment>
<evidence type="ECO:0000256" key="8">
    <source>
        <dbReference type="SAM" id="Phobius"/>
    </source>
</evidence>
<dbReference type="InterPro" id="IPR006512">
    <property type="entry name" value="YidE_YbjL"/>
</dbReference>
<dbReference type="PANTHER" id="PTHR30445:SF3">
    <property type="entry name" value="TRANSPORT PROTEIN YIDE-RELATED"/>
    <property type="match status" value="1"/>
</dbReference>
<gene>
    <name evidence="10" type="ORF">CFRA_10160</name>
</gene>
<dbReference type="Gene3D" id="3.30.70.1450">
    <property type="entry name" value="Regulator of K+ conductance, C-terminal domain"/>
    <property type="match status" value="1"/>
</dbReference>
<keyword evidence="7 8" id="KW-0472">Membrane</keyword>
<dbReference type="EMBL" id="CP009247">
    <property type="protein sequence ID" value="APT89536.1"/>
    <property type="molecule type" value="Genomic_DNA"/>
</dbReference>
<dbReference type="OrthoDB" id="9155749at2"/>
<evidence type="ECO:0000256" key="2">
    <source>
        <dbReference type="ARBA" id="ARBA00009854"/>
    </source>
</evidence>
<evidence type="ECO:0000313" key="10">
    <source>
        <dbReference type="EMBL" id="APT89536.1"/>
    </source>
</evidence>
<evidence type="ECO:0000259" key="9">
    <source>
        <dbReference type="PROSITE" id="PS51202"/>
    </source>
</evidence>
<feature type="transmembrane region" description="Helical" evidence="8">
    <location>
        <begin position="351"/>
        <end position="371"/>
    </location>
</feature>
<feature type="transmembrane region" description="Helical" evidence="8">
    <location>
        <begin position="416"/>
        <end position="438"/>
    </location>
</feature>
<keyword evidence="5 8" id="KW-0812">Transmembrane</keyword>
<feature type="transmembrane region" description="Helical" evidence="8">
    <location>
        <begin position="147"/>
        <end position="167"/>
    </location>
</feature>
<dbReference type="Pfam" id="PF06826">
    <property type="entry name" value="Asp-Al_Ex"/>
    <property type="match status" value="2"/>
</dbReference>
<evidence type="ECO:0000256" key="5">
    <source>
        <dbReference type="ARBA" id="ARBA00022692"/>
    </source>
</evidence>
<evidence type="ECO:0000313" key="11">
    <source>
        <dbReference type="Proteomes" id="UP000185434"/>
    </source>
</evidence>
<dbReference type="InterPro" id="IPR006037">
    <property type="entry name" value="RCK_C"/>
</dbReference>
<dbReference type="STRING" id="1437875.CFRA_10160"/>
<evidence type="ECO:0000256" key="6">
    <source>
        <dbReference type="ARBA" id="ARBA00022989"/>
    </source>
</evidence>
<dbReference type="InterPro" id="IPR050144">
    <property type="entry name" value="AAE_transporter"/>
</dbReference>
<evidence type="ECO:0000256" key="3">
    <source>
        <dbReference type="ARBA" id="ARBA00022448"/>
    </source>
</evidence>
<comment type="subcellular location">
    <subcellularLocation>
        <location evidence="1">Cell membrane</location>
        <topology evidence="1">Multi-pass membrane protein</topology>
    </subcellularLocation>
</comment>
<dbReference type="GO" id="GO:0006813">
    <property type="term" value="P:potassium ion transport"/>
    <property type="evidence" value="ECO:0007669"/>
    <property type="project" value="InterPro"/>
</dbReference>
<feature type="transmembrane region" description="Helical" evidence="8">
    <location>
        <begin position="377"/>
        <end position="395"/>
    </location>
</feature>
<dbReference type="NCBIfam" id="TIGR01625">
    <property type="entry name" value="YidE_YbjL_dupl"/>
    <property type="match status" value="2"/>
</dbReference>
<dbReference type="AlphaFoldDB" id="A0A1L7CUH8"/>
<proteinExistence type="inferred from homology"/>
<dbReference type="PROSITE" id="PS51202">
    <property type="entry name" value="RCK_C"/>
    <property type="match status" value="1"/>
</dbReference>
<feature type="transmembrane region" description="Helical" evidence="8">
    <location>
        <begin position="444"/>
        <end position="463"/>
    </location>
</feature>
<evidence type="ECO:0000256" key="7">
    <source>
        <dbReference type="ARBA" id="ARBA00023136"/>
    </source>
</evidence>
<organism evidence="10 11">
    <name type="scientific">Corynebacterium frankenforstense DSM 45800</name>
    <dbReference type="NCBI Taxonomy" id="1437875"/>
    <lineage>
        <taxon>Bacteria</taxon>
        <taxon>Bacillati</taxon>
        <taxon>Actinomycetota</taxon>
        <taxon>Actinomycetes</taxon>
        <taxon>Mycobacteriales</taxon>
        <taxon>Corynebacteriaceae</taxon>
        <taxon>Corynebacterium</taxon>
    </lineage>
</organism>
<dbReference type="PANTHER" id="PTHR30445">
    <property type="entry name" value="K(+)_H(+) ANTIPORTER SUBUNIT KHTT"/>
    <property type="match status" value="1"/>
</dbReference>
<dbReference type="GO" id="GO:0005886">
    <property type="term" value="C:plasma membrane"/>
    <property type="evidence" value="ECO:0007669"/>
    <property type="project" value="UniProtKB-SubCell"/>
</dbReference>
<dbReference type="GO" id="GO:0008324">
    <property type="term" value="F:monoatomic cation transmembrane transporter activity"/>
    <property type="evidence" value="ECO:0007669"/>
    <property type="project" value="InterPro"/>
</dbReference>
<dbReference type="Proteomes" id="UP000185434">
    <property type="component" value="Chromosome"/>
</dbReference>
<feature type="transmembrane region" description="Helical" evidence="8">
    <location>
        <begin position="504"/>
        <end position="524"/>
    </location>
</feature>
<keyword evidence="3" id="KW-0813">Transport</keyword>